<proteinExistence type="predicted"/>
<name>A0A0F9CNC0_9ZZZZ</name>
<sequence>MGNNTTKLYQGMAGGNRCHALHPRYTGCRSLDASCAHHAQNVGHGRRSFVALSHATDFYAATACAAVLLAIGGIMKAFSRRKPDATPPSPSL</sequence>
<keyword evidence="1" id="KW-0472">Membrane</keyword>
<evidence type="ECO:0000256" key="1">
    <source>
        <dbReference type="SAM" id="Phobius"/>
    </source>
</evidence>
<evidence type="ECO:0000313" key="2">
    <source>
        <dbReference type="EMBL" id="KKL50813.1"/>
    </source>
</evidence>
<reference evidence="2" key="1">
    <citation type="journal article" date="2015" name="Nature">
        <title>Complex archaea that bridge the gap between prokaryotes and eukaryotes.</title>
        <authorList>
            <person name="Spang A."/>
            <person name="Saw J.H."/>
            <person name="Jorgensen S.L."/>
            <person name="Zaremba-Niedzwiedzka K."/>
            <person name="Martijn J."/>
            <person name="Lind A.E."/>
            <person name="van Eijk R."/>
            <person name="Schleper C."/>
            <person name="Guy L."/>
            <person name="Ettema T.J."/>
        </authorList>
    </citation>
    <scope>NUCLEOTIDE SEQUENCE</scope>
</reference>
<keyword evidence="1" id="KW-0812">Transmembrane</keyword>
<keyword evidence="1" id="KW-1133">Transmembrane helix</keyword>
<comment type="caution">
    <text evidence="2">The sequence shown here is derived from an EMBL/GenBank/DDBJ whole genome shotgun (WGS) entry which is preliminary data.</text>
</comment>
<gene>
    <name evidence="2" type="ORF">LCGC14_2301720</name>
</gene>
<accession>A0A0F9CNC0</accession>
<organism evidence="2">
    <name type="scientific">marine sediment metagenome</name>
    <dbReference type="NCBI Taxonomy" id="412755"/>
    <lineage>
        <taxon>unclassified sequences</taxon>
        <taxon>metagenomes</taxon>
        <taxon>ecological metagenomes</taxon>
    </lineage>
</organism>
<dbReference type="EMBL" id="LAZR01032462">
    <property type="protein sequence ID" value="KKL50813.1"/>
    <property type="molecule type" value="Genomic_DNA"/>
</dbReference>
<dbReference type="AlphaFoldDB" id="A0A0F9CNC0"/>
<protein>
    <submittedName>
        <fullName evidence="2">Uncharacterized protein</fullName>
    </submittedName>
</protein>
<feature type="transmembrane region" description="Helical" evidence="1">
    <location>
        <begin position="58"/>
        <end position="78"/>
    </location>
</feature>